<dbReference type="OrthoDB" id="5350410at2759"/>
<accession>A0A6A6BNB9</accession>
<dbReference type="InterPro" id="IPR014756">
    <property type="entry name" value="Ig_E-set"/>
</dbReference>
<dbReference type="GeneID" id="54293099"/>
<dbReference type="RefSeq" id="XP_033400039.1">
    <property type="nucleotide sequence ID" value="XM_033535605.1"/>
</dbReference>
<feature type="compositionally biased region" description="Polar residues" evidence="1">
    <location>
        <begin position="193"/>
        <end position="203"/>
    </location>
</feature>
<feature type="compositionally biased region" description="Basic and acidic residues" evidence="1">
    <location>
        <begin position="426"/>
        <end position="449"/>
    </location>
</feature>
<evidence type="ECO:0000256" key="1">
    <source>
        <dbReference type="SAM" id="MobiDB-lite"/>
    </source>
</evidence>
<evidence type="ECO:0000313" key="3">
    <source>
        <dbReference type="Proteomes" id="UP000799438"/>
    </source>
</evidence>
<sequence length="554" mass="60074">MPSIRASAKGLVHGLKPVASEADLLSKAATTRRPQTIITSSKSSFKLHRPSHYLRKERSAADMDLSRPKLPVTITYSHPDTQPPVYLACSVTNPPWEPMEMAVKEERSSQGDLIFEKTLDAVEPGEYQYKFRLGPGDWWVMDETAPKISDGAGNSNNLLTVKEPTDEAIENKKLAMHRTTSAPDFVADAKPTNGEQPNGNSMEPNPAMPSPVLYNLSRTAFDPEQPSDGAPAQASGEDPAMRKSDTNADAEASMTEARAADTEAEHEGRLDVPTLTVEKSDGKPKPVILDEQEEQPAMASMYPDFARVLGDDALGFGQTPADEKVPLLPHESFSAMLEDTDVPLFRHESIAADESSSEDAVDETEFVPISYEGGAPLFRHETSPMIGGADSPPRSPIARSSRSHTSLKDMMDEEDVNDPSLVPFPTRRETIFEHIRSLENRMEEDKSIPDESPPSPTQNEAPSPQMSRNSSAVDLRSSSLDSIQEGEEDEDDLASSASAAEGEQVVTAGPTESATPVPGSRSVPTPPLTPQGGKGEGKTTRSDSLVMPNERRFT</sequence>
<feature type="compositionally biased region" description="Basic and acidic residues" evidence="1">
    <location>
        <begin position="258"/>
        <end position="270"/>
    </location>
</feature>
<feature type="region of interest" description="Disordered" evidence="1">
    <location>
        <begin position="375"/>
        <end position="554"/>
    </location>
</feature>
<dbReference type="InterPro" id="IPR013783">
    <property type="entry name" value="Ig-like_fold"/>
</dbReference>
<keyword evidence="3" id="KW-1185">Reference proteome</keyword>
<dbReference type="AlphaFoldDB" id="A0A6A6BNB9"/>
<feature type="compositionally biased region" description="Polar residues" evidence="1">
    <location>
        <begin position="457"/>
        <end position="482"/>
    </location>
</feature>
<proteinExistence type="predicted"/>
<evidence type="ECO:0000313" key="2">
    <source>
        <dbReference type="EMBL" id="KAF2144327.1"/>
    </source>
</evidence>
<feature type="compositionally biased region" description="Acidic residues" evidence="1">
    <location>
        <begin position="484"/>
        <end position="493"/>
    </location>
</feature>
<name>A0A6A6BNB9_9PEZI</name>
<dbReference type="Gene3D" id="2.60.40.10">
    <property type="entry name" value="Immunoglobulins"/>
    <property type="match status" value="1"/>
</dbReference>
<dbReference type="Proteomes" id="UP000799438">
    <property type="component" value="Unassembled WGS sequence"/>
</dbReference>
<dbReference type="CDD" id="cd02859">
    <property type="entry name" value="E_set_AMPKbeta_like_N"/>
    <property type="match status" value="1"/>
</dbReference>
<evidence type="ECO:0008006" key="4">
    <source>
        <dbReference type="Google" id="ProtNLM"/>
    </source>
</evidence>
<protein>
    <recommendedName>
        <fullName evidence="4">AMP-activated protein kinase glycogen-binding domain-containing protein</fullName>
    </recommendedName>
</protein>
<feature type="region of interest" description="Disordered" evidence="1">
    <location>
        <begin position="181"/>
        <end position="287"/>
    </location>
</feature>
<dbReference type="SUPFAM" id="SSF81296">
    <property type="entry name" value="E set domains"/>
    <property type="match status" value="1"/>
</dbReference>
<reference evidence="2" key="1">
    <citation type="journal article" date="2020" name="Stud. Mycol.">
        <title>101 Dothideomycetes genomes: a test case for predicting lifestyles and emergence of pathogens.</title>
        <authorList>
            <person name="Haridas S."/>
            <person name="Albert R."/>
            <person name="Binder M."/>
            <person name="Bloem J."/>
            <person name="Labutti K."/>
            <person name="Salamov A."/>
            <person name="Andreopoulos B."/>
            <person name="Baker S."/>
            <person name="Barry K."/>
            <person name="Bills G."/>
            <person name="Bluhm B."/>
            <person name="Cannon C."/>
            <person name="Castanera R."/>
            <person name="Culley D."/>
            <person name="Daum C."/>
            <person name="Ezra D."/>
            <person name="Gonzalez J."/>
            <person name="Henrissat B."/>
            <person name="Kuo A."/>
            <person name="Liang C."/>
            <person name="Lipzen A."/>
            <person name="Lutzoni F."/>
            <person name="Magnuson J."/>
            <person name="Mondo S."/>
            <person name="Nolan M."/>
            <person name="Ohm R."/>
            <person name="Pangilinan J."/>
            <person name="Park H.-J."/>
            <person name="Ramirez L."/>
            <person name="Alfaro M."/>
            <person name="Sun H."/>
            <person name="Tritt A."/>
            <person name="Yoshinaga Y."/>
            <person name="Zwiers L.-H."/>
            <person name="Turgeon B."/>
            <person name="Goodwin S."/>
            <person name="Spatafora J."/>
            <person name="Crous P."/>
            <person name="Grigoriev I."/>
        </authorList>
    </citation>
    <scope>NUCLEOTIDE SEQUENCE</scope>
    <source>
        <strain evidence="2">CBS 121167</strain>
    </source>
</reference>
<gene>
    <name evidence="2" type="ORF">K452DRAFT_156920</name>
</gene>
<dbReference type="EMBL" id="ML995480">
    <property type="protein sequence ID" value="KAF2144327.1"/>
    <property type="molecule type" value="Genomic_DNA"/>
</dbReference>
<feature type="compositionally biased region" description="Low complexity" evidence="1">
    <location>
        <begin position="494"/>
        <end position="503"/>
    </location>
</feature>
<organism evidence="2 3">
    <name type="scientific">Aplosporella prunicola CBS 121167</name>
    <dbReference type="NCBI Taxonomy" id="1176127"/>
    <lineage>
        <taxon>Eukaryota</taxon>
        <taxon>Fungi</taxon>
        <taxon>Dikarya</taxon>
        <taxon>Ascomycota</taxon>
        <taxon>Pezizomycotina</taxon>
        <taxon>Dothideomycetes</taxon>
        <taxon>Dothideomycetes incertae sedis</taxon>
        <taxon>Botryosphaeriales</taxon>
        <taxon>Aplosporellaceae</taxon>
        <taxon>Aplosporella</taxon>
    </lineage>
</organism>